<comment type="pathway">
    <text evidence="2 14">Amino-acid biosynthesis; L-methionine biosynthesis via de novo pathway; L-homoserine from L-aspartate: step 3/3.</text>
</comment>
<dbReference type="Pfam" id="PF00742">
    <property type="entry name" value="Homoserine_dh"/>
    <property type="match status" value="1"/>
</dbReference>
<name>A0A2T0AJQ2_9CLOT</name>
<dbReference type="FunFam" id="3.30.360.10:FF:000005">
    <property type="entry name" value="Homoserine dehydrogenase"/>
    <property type="match status" value="1"/>
</dbReference>
<keyword evidence="7 14" id="KW-0791">Threonine biosynthesis</keyword>
<evidence type="ECO:0000256" key="11">
    <source>
        <dbReference type="ARBA" id="ARBA00048841"/>
    </source>
</evidence>
<comment type="pathway">
    <text evidence="1 14">Amino-acid biosynthesis; L-threonine biosynthesis; L-threonine from L-aspartate: step 3/5.</text>
</comment>
<comment type="similarity">
    <text evidence="3 15">Belongs to the homoserine dehydrogenase family.</text>
</comment>
<dbReference type="SUPFAM" id="SSF55347">
    <property type="entry name" value="Glyceraldehyde-3-phosphate dehydrogenase-like, C-terminal domain"/>
    <property type="match status" value="1"/>
</dbReference>
<protein>
    <recommendedName>
        <fullName evidence="5 14">Homoserine dehydrogenase</fullName>
        <ecNumber evidence="4 14">1.1.1.3</ecNumber>
    </recommendedName>
</protein>
<comment type="caution">
    <text evidence="18">The sequence shown here is derived from an EMBL/GenBank/DDBJ whole genome shotgun (WGS) entry which is preliminary data.</text>
</comment>
<dbReference type="UniPathway" id="UPA00050">
    <property type="reaction ID" value="UER00063"/>
</dbReference>
<evidence type="ECO:0000256" key="1">
    <source>
        <dbReference type="ARBA" id="ARBA00005056"/>
    </source>
</evidence>
<evidence type="ECO:0000256" key="2">
    <source>
        <dbReference type="ARBA" id="ARBA00005062"/>
    </source>
</evidence>
<evidence type="ECO:0000256" key="6">
    <source>
        <dbReference type="ARBA" id="ARBA00022605"/>
    </source>
</evidence>
<keyword evidence="10 14" id="KW-0486">Methionine biosynthesis</keyword>
<dbReference type="PANTHER" id="PTHR43331">
    <property type="entry name" value="HOMOSERINE DEHYDROGENASE"/>
    <property type="match status" value="1"/>
</dbReference>
<feature type="domain" description="Homoserine dehydrogenase catalytic" evidence="16">
    <location>
        <begin position="133"/>
        <end position="311"/>
    </location>
</feature>
<evidence type="ECO:0000256" key="8">
    <source>
        <dbReference type="ARBA" id="ARBA00023002"/>
    </source>
</evidence>
<evidence type="ECO:0000256" key="14">
    <source>
        <dbReference type="RuleBase" id="RU000579"/>
    </source>
</evidence>
<dbReference type="PANTHER" id="PTHR43331:SF1">
    <property type="entry name" value="HOMOSERINE DEHYDROGENASE"/>
    <property type="match status" value="1"/>
</dbReference>
<reference evidence="18 19" key="1">
    <citation type="submission" date="2018-03" db="EMBL/GenBank/DDBJ databases">
        <title>Genome sequence of Clostridium thermopalmarium DSM 5974.</title>
        <authorList>
            <person name="Poehlein A."/>
            <person name="Daniel R."/>
        </authorList>
    </citation>
    <scope>NUCLEOTIDE SEQUENCE [LARGE SCALE GENOMIC DNA]</scope>
    <source>
        <strain evidence="18 19">DSM 5974</strain>
    </source>
</reference>
<dbReference type="EC" id="1.1.1.3" evidence="4 14"/>
<evidence type="ECO:0000256" key="4">
    <source>
        <dbReference type="ARBA" id="ARBA00013213"/>
    </source>
</evidence>
<feature type="binding site" evidence="13">
    <location>
        <begin position="7"/>
        <end position="14"/>
    </location>
    <ligand>
        <name>NADP(+)</name>
        <dbReference type="ChEBI" id="CHEBI:58349"/>
    </ligand>
</feature>
<keyword evidence="6 14" id="KW-0028">Amino-acid biosynthesis</keyword>
<dbReference type="GO" id="GO:0050661">
    <property type="term" value="F:NADP binding"/>
    <property type="evidence" value="ECO:0007669"/>
    <property type="project" value="InterPro"/>
</dbReference>
<dbReference type="GO" id="GO:0009086">
    <property type="term" value="P:methionine biosynthetic process"/>
    <property type="evidence" value="ECO:0007669"/>
    <property type="project" value="UniProtKB-KW"/>
</dbReference>
<evidence type="ECO:0000256" key="12">
    <source>
        <dbReference type="PIRSR" id="PIRSR000098-1"/>
    </source>
</evidence>
<dbReference type="InterPro" id="IPR001342">
    <property type="entry name" value="HDH_cat"/>
</dbReference>
<feature type="binding site" evidence="13">
    <location>
        <position position="186"/>
    </location>
    <ligand>
        <name>L-homoserine</name>
        <dbReference type="ChEBI" id="CHEBI:57476"/>
    </ligand>
</feature>
<dbReference type="NCBIfam" id="NF004976">
    <property type="entry name" value="PRK06349.1"/>
    <property type="match status" value="1"/>
</dbReference>
<evidence type="ECO:0000256" key="7">
    <source>
        <dbReference type="ARBA" id="ARBA00022697"/>
    </source>
</evidence>
<evidence type="ECO:0000256" key="10">
    <source>
        <dbReference type="ARBA" id="ARBA00023167"/>
    </source>
</evidence>
<evidence type="ECO:0000259" key="17">
    <source>
        <dbReference type="Pfam" id="PF03447"/>
    </source>
</evidence>
<sequence>MTGIAILGNGTVGSGVEELINKNIKKIKDRTGEEIRIAKILVRDINKHLGQSDASLLTDKIEELFNEDIDIVVEVMGGINPAYEYIKKFLNMKKHVVTANKDLIAKHGEELLSLANKNQVKLHFEASVGGGIPILKPLSECLAGNEIRCVKGILNGTTNFILSKMYNENMGYDKALKIAQELGFAEANPESDVMGYDAARKLSILSTIAYGKKVDWQEIKTIGITEIDETDIQCAKEANCNIKLLAMSSKDDKGIYAAVRPVLVSRGSQIAKVEDEFNGISVEGDAVGDMFFYGKGAGKLPTASAVFGDIVDIIENKGRKMLFPVREKAEVYGLWKQKSEWMLRIKCKNRVETMCALGELFSKCCFSNAKGKDGDEVVAFVESESEEILDSMLNKLNNQNSILDVKKFIKLDN</sequence>
<evidence type="ECO:0000313" key="18">
    <source>
        <dbReference type="EMBL" id="PRR68573.1"/>
    </source>
</evidence>
<dbReference type="Gene3D" id="3.30.360.10">
    <property type="entry name" value="Dihydrodipicolinate Reductase, domain 2"/>
    <property type="match status" value="1"/>
</dbReference>
<organism evidence="18 19">
    <name type="scientific">Clostridium thermopalmarium DSM 5974</name>
    <dbReference type="NCBI Taxonomy" id="1121340"/>
    <lineage>
        <taxon>Bacteria</taxon>
        <taxon>Bacillati</taxon>
        <taxon>Bacillota</taxon>
        <taxon>Clostridia</taxon>
        <taxon>Eubacteriales</taxon>
        <taxon>Clostridiaceae</taxon>
        <taxon>Clostridium</taxon>
    </lineage>
</organism>
<dbReference type="Proteomes" id="UP000239614">
    <property type="component" value="Unassembled WGS sequence"/>
</dbReference>
<dbReference type="SUPFAM" id="SSF51735">
    <property type="entry name" value="NAD(P)-binding Rossmann-fold domains"/>
    <property type="match status" value="1"/>
</dbReference>
<dbReference type="AlphaFoldDB" id="A0A2T0AJQ2"/>
<keyword evidence="13 14" id="KW-0521">NADP</keyword>
<feature type="domain" description="Aspartate/homoserine dehydrogenase NAD-binding" evidence="17">
    <location>
        <begin position="8"/>
        <end position="125"/>
    </location>
</feature>
<dbReference type="Pfam" id="PF03447">
    <property type="entry name" value="NAD_binding_3"/>
    <property type="match status" value="1"/>
</dbReference>
<dbReference type="Gene3D" id="3.30.70.260">
    <property type="match status" value="1"/>
</dbReference>
<keyword evidence="9" id="KW-0915">Sodium</keyword>
<dbReference type="InterPro" id="IPR016204">
    <property type="entry name" value="HDH"/>
</dbReference>
<proteinExistence type="inferred from homology"/>
<dbReference type="UniPathway" id="UPA00051">
    <property type="reaction ID" value="UER00465"/>
</dbReference>
<comment type="catalytic activity">
    <reaction evidence="11">
        <text>L-homoserine + NADP(+) = L-aspartate 4-semialdehyde + NADPH + H(+)</text>
        <dbReference type="Rhea" id="RHEA:15761"/>
        <dbReference type="ChEBI" id="CHEBI:15378"/>
        <dbReference type="ChEBI" id="CHEBI:57476"/>
        <dbReference type="ChEBI" id="CHEBI:57783"/>
        <dbReference type="ChEBI" id="CHEBI:58349"/>
        <dbReference type="ChEBI" id="CHEBI:537519"/>
        <dbReference type="EC" id="1.1.1.3"/>
    </reaction>
    <physiologicalReaction direction="right-to-left" evidence="11">
        <dbReference type="Rhea" id="RHEA:15763"/>
    </physiologicalReaction>
</comment>
<evidence type="ECO:0000256" key="3">
    <source>
        <dbReference type="ARBA" id="ARBA00006753"/>
    </source>
</evidence>
<dbReference type="GO" id="GO:0009088">
    <property type="term" value="P:threonine biosynthetic process"/>
    <property type="evidence" value="ECO:0007669"/>
    <property type="project" value="UniProtKB-UniPathway"/>
</dbReference>
<feature type="active site" description="Proton donor" evidence="12">
    <location>
        <position position="201"/>
    </location>
</feature>
<dbReference type="InterPro" id="IPR019811">
    <property type="entry name" value="HDH_CS"/>
</dbReference>
<dbReference type="InterPro" id="IPR036291">
    <property type="entry name" value="NAD(P)-bd_dom_sf"/>
</dbReference>
<dbReference type="EMBL" id="PVXN01000073">
    <property type="protein sequence ID" value="PRR68573.1"/>
    <property type="molecule type" value="Genomic_DNA"/>
</dbReference>
<evidence type="ECO:0000313" key="19">
    <source>
        <dbReference type="Proteomes" id="UP000239614"/>
    </source>
</evidence>
<keyword evidence="8 14" id="KW-0560">Oxidoreductase</keyword>
<keyword evidence="19" id="KW-1185">Reference proteome</keyword>
<accession>A0A2T0AJQ2</accession>
<evidence type="ECO:0000256" key="9">
    <source>
        <dbReference type="ARBA" id="ARBA00023053"/>
    </source>
</evidence>
<dbReference type="OrthoDB" id="9808167at2"/>
<dbReference type="InterPro" id="IPR005106">
    <property type="entry name" value="Asp/hSer_DH_NAD-bd"/>
</dbReference>
<dbReference type="PIRSF" id="PIRSF000098">
    <property type="entry name" value="Homoser_dehydrog"/>
    <property type="match status" value="1"/>
</dbReference>
<dbReference type="GO" id="GO:0004412">
    <property type="term" value="F:homoserine dehydrogenase activity"/>
    <property type="evidence" value="ECO:0007669"/>
    <property type="project" value="UniProtKB-EC"/>
</dbReference>
<evidence type="ECO:0000256" key="5">
    <source>
        <dbReference type="ARBA" id="ARBA00013376"/>
    </source>
</evidence>
<dbReference type="Gene3D" id="3.40.50.720">
    <property type="entry name" value="NAD(P)-binding Rossmann-like Domain"/>
    <property type="match status" value="1"/>
</dbReference>
<dbReference type="PROSITE" id="PS01042">
    <property type="entry name" value="HOMOSER_DHGENASE"/>
    <property type="match status" value="1"/>
</dbReference>
<evidence type="ECO:0000256" key="15">
    <source>
        <dbReference type="RuleBase" id="RU004171"/>
    </source>
</evidence>
<gene>
    <name evidence="18" type="primary">hom_2</name>
    <name evidence="18" type="ORF">CPAL_27390</name>
</gene>
<dbReference type="RefSeq" id="WP_106024860.1">
    <property type="nucleotide sequence ID" value="NZ_PVXN01000073.1"/>
</dbReference>
<evidence type="ECO:0000256" key="13">
    <source>
        <dbReference type="PIRSR" id="PIRSR000098-2"/>
    </source>
</evidence>
<feature type="binding site" evidence="13">
    <location>
        <position position="101"/>
    </location>
    <ligand>
        <name>NADPH</name>
        <dbReference type="ChEBI" id="CHEBI:57783"/>
    </ligand>
</feature>
<evidence type="ECO:0000259" key="16">
    <source>
        <dbReference type="Pfam" id="PF00742"/>
    </source>
</evidence>